<dbReference type="RefSeq" id="WP_212903543.1">
    <property type="nucleotide sequence ID" value="NZ_BOPZ01000010.1"/>
</dbReference>
<dbReference type="PANTHER" id="PTHR10091:SF0">
    <property type="entry name" value="GALACTOSE MUTAROTASE"/>
    <property type="match status" value="1"/>
</dbReference>
<evidence type="ECO:0000256" key="1">
    <source>
        <dbReference type="ARBA" id="ARBA00001614"/>
    </source>
</evidence>
<dbReference type="Pfam" id="PF01263">
    <property type="entry name" value="Aldose_epim"/>
    <property type="match status" value="1"/>
</dbReference>
<dbReference type="InterPro" id="IPR011013">
    <property type="entry name" value="Gal_mutarotase_sf_dom"/>
</dbReference>
<keyword evidence="13" id="KW-1185">Reference proteome</keyword>
<comment type="catalytic activity">
    <reaction evidence="1 8">
        <text>alpha-D-glucose = beta-D-glucose</text>
        <dbReference type="Rhea" id="RHEA:10264"/>
        <dbReference type="ChEBI" id="CHEBI:15903"/>
        <dbReference type="ChEBI" id="CHEBI:17925"/>
        <dbReference type="EC" id="5.1.3.3"/>
    </reaction>
</comment>
<evidence type="ECO:0000256" key="8">
    <source>
        <dbReference type="PIRNR" id="PIRNR005096"/>
    </source>
</evidence>
<comment type="similarity">
    <text evidence="3 8">Belongs to the aldose epimerase family.</text>
</comment>
<reference evidence="12" key="1">
    <citation type="submission" date="2021-03" db="EMBL/GenBank/DDBJ databases">
        <title>Taxonomic study of Clostridium polyendosporum from meadow-gley soil under rice.</title>
        <authorList>
            <person name="Kobayashi H."/>
            <person name="Tanizawa Y."/>
            <person name="Yagura M."/>
        </authorList>
    </citation>
    <scope>NUCLEOTIDE SEQUENCE</scope>
    <source>
        <strain evidence="12">JCM 30710</strain>
    </source>
</reference>
<dbReference type="Gene3D" id="2.70.98.10">
    <property type="match status" value="1"/>
</dbReference>
<dbReference type="GO" id="GO:0004034">
    <property type="term" value="F:aldose 1-epimerase activity"/>
    <property type="evidence" value="ECO:0007669"/>
    <property type="project" value="UniProtKB-EC"/>
</dbReference>
<dbReference type="InterPro" id="IPR008183">
    <property type="entry name" value="Aldose_1/G6P_1-epimerase"/>
</dbReference>
<evidence type="ECO:0000256" key="5">
    <source>
        <dbReference type="ARBA" id="ARBA00014165"/>
    </source>
</evidence>
<dbReference type="GO" id="GO:0030246">
    <property type="term" value="F:carbohydrate binding"/>
    <property type="evidence" value="ECO:0007669"/>
    <property type="project" value="InterPro"/>
</dbReference>
<dbReference type="AlphaFoldDB" id="A0A919RYY8"/>
<name>A0A919RYY8_9CLOT</name>
<dbReference type="InterPro" id="IPR014718">
    <property type="entry name" value="GH-type_carb-bd"/>
</dbReference>
<accession>A0A919RYY8</accession>
<dbReference type="CDD" id="cd09019">
    <property type="entry name" value="galactose_mutarotase_like"/>
    <property type="match status" value="1"/>
</dbReference>
<comment type="caution">
    <text evidence="12">The sequence shown here is derived from an EMBL/GenBank/DDBJ whole genome shotgun (WGS) entry which is preliminary data.</text>
</comment>
<dbReference type="GO" id="GO:0005737">
    <property type="term" value="C:cytoplasm"/>
    <property type="evidence" value="ECO:0007669"/>
    <property type="project" value="TreeGrafter"/>
</dbReference>
<feature type="active site" description="Proton acceptor" evidence="9">
    <location>
        <position position="312"/>
    </location>
</feature>
<feature type="active site" description="Proton donor" evidence="9">
    <location>
        <position position="179"/>
    </location>
</feature>
<evidence type="ECO:0000256" key="3">
    <source>
        <dbReference type="ARBA" id="ARBA00006206"/>
    </source>
</evidence>
<protein>
    <recommendedName>
        <fullName evidence="5 8">Aldose 1-epimerase</fullName>
        <ecNumber evidence="4 8">5.1.3.3</ecNumber>
    </recommendedName>
</protein>
<evidence type="ECO:0000256" key="10">
    <source>
        <dbReference type="PIRSR" id="PIRSR005096-2"/>
    </source>
</evidence>
<feature type="binding site" evidence="11">
    <location>
        <begin position="179"/>
        <end position="181"/>
    </location>
    <ligand>
        <name>beta-D-galactose</name>
        <dbReference type="ChEBI" id="CHEBI:27667"/>
    </ligand>
</feature>
<feature type="binding site" evidence="10">
    <location>
        <position position="251"/>
    </location>
    <ligand>
        <name>beta-D-galactose</name>
        <dbReference type="ChEBI" id="CHEBI:27667"/>
    </ligand>
</feature>
<evidence type="ECO:0000256" key="9">
    <source>
        <dbReference type="PIRSR" id="PIRSR005096-1"/>
    </source>
</evidence>
<evidence type="ECO:0000256" key="4">
    <source>
        <dbReference type="ARBA" id="ARBA00013185"/>
    </source>
</evidence>
<evidence type="ECO:0000256" key="6">
    <source>
        <dbReference type="ARBA" id="ARBA00023235"/>
    </source>
</evidence>
<evidence type="ECO:0000256" key="2">
    <source>
        <dbReference type="ARBA" id="ARBA00005028"/>
    </source>
</evidence>
<evidence type="ECO:0000256" key="11">
    <source>
        <dbReference type="PIRSR" id="PIRSR005096-3"/>
    </source>
</evidence>
<keyword evidence="6 8" id="KW-0413">Isomerase</keyword>
<dbReference type="EC" id="5.1.3.3" evidence="4 8"/>
<dbReference type="EMBL" id="BOPZ01000010">
    <property type="protein sequence ID" value="GIM28822.1"/>
    <property type="molecule type" value="Genomic_DNA"/>
</dbReference>
<comment type="pathway">
    <text evidence="2 8">Carbohydrate metabolism; hexose metabolism.</text>
</comment>
<organism evidence="12 13">
    <name type="scientific">Clostridium polyendosporum</name>
    <dbReference type="NCBI Taxonomy" id="69208"/>
    <lineage>
        <taxon>Bacteria</taxon>
        <taxon>Bacillati</taxon>
        <taxon>Bacillota</taxon>
        <taxon>Clostridia</taxon>
        <taxon>Eubacteriales</taxon>
        <taxon>Clostridiaceae</taxon>
        <taxon>Clostridium</taxon>
    </lineage>
</organism>
<dbReference type="InterPro" id="IPR018052">
    <property type="entry name" value="Ald1_epimerase_CS"/>
</dbReference>
<keyword evidence="7 8" id="KW-0119">Carbohydrate metabolism</keyword>
<dbReference type="SUPFAM" id="SSF74650">
    <property type="entry name" value="Galactose mutarotase-like"/>
    <property type="match status" value="1"/>
</dbReference>
<evidence type="ECO:0000313" key="12">
    <source>
        <dbReference type="EMBL" id="GIM28822.1"/>
    </source>
</evidence>
<sequence>MRIENKVIGKIQNKDIISYELVNDHGFQVNILNYGGIITDILAPDKNGVLENVVLKYKNLCTYETNPSYFGATIGRTSGRICEGKIELNGDTIVFNKNYDVHQGHGGNIGFSKKFWKGKTFVEGDKAILNLSYISVDGEENYPGNLKVEIQYMVTNNNELIIRYKGVSDKTTLVNLTNHSYFNLSGNAKENILNHSLYIDSDYLLELDSTQVPTGKLLNVEKTPFDFTTIKKIGQDIDKECEQIKIGCGYDHTWFLNKNDNCKVHIYHEASGRALDIYTDQVSVVVYSMNFPDEELLFTGRKAEKRDAICFETQSPPIGRNNSFIEYSILRDNEEYAKETTYKFYVKKD</sequence>
<evidence type="ECO:0000256" key="7">
    <source>
        <dbReference type="ARBA" id="ARBA00023277"/>
    </source>
</evidence>
<proteinExistence type="inferred from homology"/>
<dbReference type="GO" id="GO:0006006">
    <property type="term" value="P:glucose metabolic process"/>
    <property type="evidence" value="ECO:0007669"/>
    <property type="project" value="TreeGrafter"/>
</dbReference>
<dbReference type="Proteomes" id="UP000679179">
    <property type="component" value="Unassembled WGS sequence"/>
</dbReference>
<dbReference type="PROSITE" id="PS00545">
    <property type="entry name" value="ALDOSE_1_EPIMERASE"/>
    <property type="match status" value="1"/>
</dbReference>
<dbReference type="InterPro" id="IPR047215">
    <property type="entry name" value="Galactose_mutarotase-like"/>
</dbReference>
<dbReference type="InterPro" id="IPR015443">
    <property type="entry name" value="Aldose_1-epimerase"/>
</dbReference>
<dbReference type="PIRSF" id="PIRSF005096">
    <property type="entry name" value="GALM"/>
    <property type="match status" value="1"/>
</dbReference>
<evidence type="ECO:0000313" key="13">
    <source>
        <dbReference type="Proteomes" id="UP000679179"/>
    </source>
</evidence>
<dbReference type="PANTHER" id="PTHR10091">
    <property type="entry name" value="ALDOSE-1-EPIMERASE"/>
    <property type="match status" value="1"/>
</dbReference>
<gene>
    <name evidence="12" type="primary">galM_2</name>
    <name evidence="12" type="ORF">CPJCM30710_14880</name>
</gene>
<dbReference type="GO" id="GO:0033499">
    <property type="term" value="P:galactose catabolic process via UDP-galactose, Leloir pathway"/>
    <property type="evidence" value="ECO:0007669"/>
    <property type="project" value="TreeGrafter"/>
</dbReference>